<gene>
    <name evidence="7" type="ORF">D0466_05180</name>
</gene>
<dbReference type="CDD" id="cd04764">
    <property type="entry name" value="HTH_MlrA-like_sg1"/>
    <property type="match status" value="1"/>
</dbReference>
<dbReference type="Gene3D" id="1.10.1660.10">
    <property type="match status" value="1"/>
</dbReference>
<keyword evidence="8" id="KW-1185">Reference proteome</keyword>
<name>A0A372LH28_9BACI</name>
<evidence type="ECO:0000256" key="3">
    <source>
        <dbReference type="ARBA" id="ARBA00023125"/>
    </source>
</evidence>
<dbReference type="InterPro" id="IPR047057">
    <property type="entry name" value="MerR_fam"/>
</dbReference>
<comment type="caution">
    <text evidence="7">The sequence shown here is derived from an EMBL/GenBank/DDBJ whole genome shotgun (WGS) entry which is preliminary data.</text>
</comment>
<evidence type="ECO:0000256" key="5">
    <source>
        <dbReference type="SAM" id="MobiDB-lite"/>
    </source>
</evidence>
<sequence>MTNNQIQRAYSIKDVSKKISIPTGTIRQWEKDLQGLLYIPRSKQGARFYTEKEITLLEKVKEMRANNLSKDMIRMLLDKHLNEGSQAPSETSKTSAPGDEDKSIVPVQNAVPSVQTPNIDELYAAMENYKQHMLSEIKNVIQTSQTEMMEDVKKEISQGTLQTVQSLSKSIQRSNEKREAEAEEIAQTITKASEHTSKTFGTLSKDIAKASETTSLTIEALSEYIAQSSEDTYDKIAKRLTDSSRTTSKDYKILANKVAQDVKAAQADIRTVSKSLHEDQELFVDAMNQNLKELTQVIRDREEAFQDMVSSFREVAAAKKEKKWWKVFSW</sequence>
<evidence type="ECO:0000256" key="1">
    <source>
        <dbReference type="ARBA" id="ARBA00022491"/>
    </source>
</evidence>
<keyword evidence="1" id="KW-0678">Repressor</keyword>
<keyword evidence="4" id="KW-0804">Transcription</keyword>
<dbReference type="PANTHER" id="PTHR30204">
    <property type="entry name" value="REDOX-CYCLING DRUG-SENSING TRANSCRIPTIONAL ACTIVATOR SOXR"/>
    <property type="match status" value="1"/>
</dbReference>
<reference evidence="7 8" key="1">
    <citation type="submission" date="2018-08" db="EMBL/GenBank/DDBJ databases">
        <title>Bacillus chawlae sp. nov., Bacillus glennii sp. nov., and Bacillus saganii sp. nov. Isolated from the Vehicle Assembly Building at Kennedy Space Center where the Viking Spacecraft were Assembled.</title>
        <authorList>
            <person name="Seuylemezian A."/>
            <person name="Vaishampayan P."/>
        </authorList>
    </citation>
    <scope>NUCLEOTIDE SEQUENCE [LARGE SCALE GENOMIC DNA]</scope>
    <source>
        <strain evidence="7 8">V44-8</strain>
    </source>
</reference>
<evidence type="ECO:0000259" key="6">
    <source>
        <dbReference type="PROSITE" id="PS50937"/>
    </source>
</evidence>
<dbReference type="OrthoDB" id="2884071at2"/>
<evidence type="ECO:0000256" key="2">
    <source>
        <dbReference type="ARBA" id="ARBA00023015"/>
    </source>
</evidence>
<dbReference type="Proteomes" id="UP000262939">
    <property type="component" value="Unassembled WGS sequence"/>
</dbReference>
<feature type="region of interest" description="Disordered" evidence="5">
    <location>
        <begin position="82"/>
        <end position="103"/>
    </location>
</feature>
<dbReference type="SUPFAM" id="SSF46955">
    <property type="entry name" value="Putative DNA-binding domain"/>
    <property type="match status" value="1"/>
</dbReference>
<dbReference type="InterPro" id="IPR000551">
    <property type="entry name" value="MerR-type_HTH_dom"/>
</dbReference>
<evidence type="ECO:0000313" key="7">
    <source>
        <dbReference type="EMBL" id="RFU65294.1"/>
    </source>
</evidence>
<organism evidence="7 8">
    <name type="scientific">Peribacillus glennii</name>
    <dbReference type="NCBI Taxonomy" id="2303991"/>
    <lineage>
        <taxon>Bacteria</taxon>
        <taxon>Bacillati</taxon>
        <taxon>Bacillota</taxon>
        <taxon>Bacilli</taxon>
        <taxon>Bacillales</taxon>
        <taxon>Bacillaceae</taxon>
        <taxon>Peribacillus</taxon>
    </lineage>
</organism>
<dbReference type="Pfam" id="PF13411">
    <property type="entry name" value="MerR_1"/>
    <property type="match status" value="1"/>
</dbReference>
<dbReference type="SMART" id="SM00422">
    <property type="entry name" value="HTH_MERR"/>
    <property type="match status" value="1"/>
</dbReference>
<dbReference type="PROSITE" id="PS50937">
    <property type="entry name" value="HTH_MERR_2"/>
    <property type="match status" value="1"/>
</dbReference>
<keyword evidence="2" id="KW-0805">Transcription regulation</keyword>
<proteinExistence type="predicted"/>
<keyword evidence="3" id="KW-0238">DNA-binding</keyword>
<dbReference type="PANTHER" id="PTHR30204:SF69">
    <property type="entry name" value="MERR-FAMILY TRANSCRIPTIONAL REGULATOR"/>
    <property type="match status" value="1"/>
</dbReference>
<evidence type="ECO:0000256" key="4">
    <source>
        <dbReference type="ARBA" id="ARBA00023163"/>
    </source>
</evidence>
<feature type="domain" description="HTH merR-type" evidence="6">
    <location>
        <begin position="9"/>
        <end position="79"/>
    </location>
</feature>
<dbReference type="GO" id="GO:0003677">
    <property type="term" value="F:DNA binding"/>
    <property type="evidence" value="ECO:0007669"/>
    <property type="project" value="UniProtKB-KW"/>
</dbReference>
<feature type="compositionally biased region" description="Polar residues" evidence="5">
    <location>
        <begin position="83"/>
        <end position="95"/>
    </location>
</feature>
<dbReference type="EMBL" id="QVTD01000003">
    <property type="protein sequence ID" value="RFU65294.1"/>
    <property type="molecule type" value="Genomic_DNA"/>
</dbReference>
<dbReference type="InterPro" id="IPR009061">
    <property type="entry name" value="DNA-bd_dom_put_sf"/>
</dbReference>
<dbReference type="AlphaFoldDB" id="A0A372LH28"/>
<dbReference type="RefSeq" id="WP_117321469.1">
    <property type="nucleotide sequence ID" value="NZ_QVTD01000003.1"/>
</dbReference>
<protein>
    <submittedName>
        <fullName evidence="7">MerR family transcriptional regulator</fullName>
    </submittedName>
</protein>
<accession>A0A372LH28</accession>
<evidence type="ECO:0000313" key="8">
    <source>
        <dbReference type="Proteomes" id="UP000262939"/>
    </source>
</evidence>
<dbReference type="GO" id="GO:0003700">
    <property type="term" value="F:DNA-binding transcription factor activity"/>
    <property type="evidence" value="ECO:0007669"/>
    <property type="project" value="InterPro"/>
</dbReference>